<dbReference type="Gene3D" id="1.25.40.20">
    <property type="entry name" value="Ankyrin repeat-containing domain"/>
    <property type="match status" value="1"/>
</dbReference>
<dbReference type="SUPFAM" id="SSF48403">
    <property type="entry name" value="Ankyrin repeat"/>
    <property type="match status" value="1"/>
</dbReference>
<dbReference type="AlphaFoldDB" id="A0AAN8X4N9"/>
<dbReference type="Proteomes" id="UP001381693">
    <property type="component" value="Unassembled WGS sequence"/>
</dbReference>
<proteinExistence type="predicted"/>
<protein>
    <recommendedName>
        <fullName evidence="6">Ankyrin</fullName>
    </recommendedName>
</protein>
<dbReference type="SMART" id="SM00248">
    <property type="entry name" value="ANK"/>
    <property type="match status" value="2"/>
</dbReference>
<name>A0AAN8X4N9_HALRR</name>
<sequence>YTVLHKAAYYGFEDILEELIKAGADVNSQNNFGQTAMIHASQMGREQLIIKLVGAKANPNIQDGN</sequence>
<accession>A0AAN8X4N9</accession>
<dbReference type="PANTHER" id="PTHR24180:SF45">
    <property type="entry name" value="POLY [ADP-RIBOSE] POLYMERASE TANKYRASE"/>
    <property type="match status" value="1"/>
</dbReference>
<feature type="non-terminal residue" evidence="4">
    <location>
        <position position="1"/>
    </location>
</feature>
<reference evidence="4 5" key="1">
    <citation type="submission" date="2023-11" db="EMBL/GenBank/DDBJ databases">
        <title>Halocaridina rubra genome assembly.</title>
        <authorList>
            <person name="Smith C."/>
        </authorList>
    </citation>
    <scope>NUCLEOTIDE SEQUENCE [LARGE SCALE GENOMIC DNA]</scope>
    <source>
        <strain evidence="4">EP-1</strain>
        <tissue evidence="4">Whole</tissue>
    </source>
</reference>
<organism evidence="4 5">
    <name type="scientific">Halocaridina rubra</name>
    <name type="common">Hawaiian red shrimp</name>
    <dbReference type="NCBI Taxonomy" id="373956"/>
    <lineage>
        <taxon>Eukaryota</taxon>
        <taxon>Metazoa</taxon>
        <taxon>Ecdysozoa</taxon>
        <taxon>Arthropoda</taxon>
        <taxon>Crustacea</taxon>
        <taxon>Multicrustacea</taxon>
        <taxon>Malacostraca</taxon>
        <taxon>Eumalacostraca</taxon>
        <taxon>Eucarida</taxon>
        <taxon>Decapoda</taxon>
        <taxon>Pleocyemata</taxon>
        <taxon>Caridea</taxon>
        <taxon>Atyoidea</taxon>
        <taxon>Atyidae</taxon>
        <taxon>Halocaridina</taxon>
    </lineage>
</organism>
<comment type="caution">
    <text evidence="4">The sequence shown here is derived from an EMBL/GenBank/DDBJ whole genome shotgun (WGS) entry which is preliminary data.</text>
</comment>
<evidence type="ECO:0000313" key="5">
    <source>
        <dbReference type="Proteomes" id="UP001381693"/>
    </source>
</evidence>
<dbReference type="EMBL" id="JAXCGZ010008209">
    <property type="protein sequence ID" value="KAK7077835.1"/>
    <property type="molecule type" value="Genomic_DNA"/>
</dbReference>
<evidence type="ECO:0000313" key="4">
    <source>
        <dbReference type="EMBL" id="KAK7077835.1"/>
    </source>
</evidence>
<feature type="non-terminal residue" evidence="4">
    <location>
        <position position="65"/>
    </location>
</feature>
<evidence type="ECO:0000256" key="3">
    <source>
        <dbReference type="PROSITE-ProRule" id="PRU00023"/>
    </source>
</evidence>
<feature type="repeat" description="ANK" evidence="3">
    <location>
        <begin position="1"/>
        <end position="31"/>
    </location>
</feature>
<dbReference type="PANTHER" id="PTHR24180">
    <property type="entry name" value="CYCLIN-DEPENDENT KINASE INHIBITOR 2C-RELATED"/>
    <property type="match status" value="1"/>
</dbReference>
<keyword evidence="1" id="KW-0677">Repeat</keyword>
<dbReference type="PROSITE" id="PS50088">
    <property type="entry name" value="ANK_REPEAT"/>
    <property type="match status" value="1"/>
</dbReference>
<evidence type="ECO:0008006" key="6">
    <source>
        <dbReference type="Google" id="ProtNLM"/>
    </source>
</evidence>
<keyword evidence="5" id="KW-1185">Reference proteome</keyword>
<dbReference type="PROSITE" id="PS50297">
    <property type="entry name" value="ANK_REP_REGION"/>
    <property type="match status" value="1"/>
</dbReference>
<dbReference type="Pfam" id="PF12796">
    <property type="entry name" value="Ank_2"/>
    <property type="match status" value="1"/>
</dbReference>
<dbReference type="InterPro" id="IPR051637">
    <property type="entry name" value="Ank_repeat_dom-contain_49"/>
</dbReference>
<dbReference type="InterPro" id="IPR036770">
    <property type="entry name" value="Ankyrin_rpt-contain_sf"/>
</dbReference>
<evidence type="ECO:0000256" key="1">
    <source>
        <dbReference type="ARBA" id="ARBA00022737"/>
    </source>
</evidence>
<evidence type="ECO:0000256" key="2">
    <source>
        <dbReference type="ARBA" id="ARBA00023043"/>
    </source>
</evidence>
<dbReference type="InterPro" id="IPR002110">
    <property type="entry name" value="Ankyrin_rpt"/>
</dbReference>
<gene>
    <name evidence="4" type="ORF">SK128_027043</name>
</gene>
<keyword evidence="2 3" id="KW-0040">ANK repeat</keyword>